<evidence type="ECO:0000256" key="5">
    <source>
        <dbReference type="SAM" id="Phobius"/>
    </source>
</evidence>
<protein>
    <recommendedName>
        <fullName evidence="6">ABC-2 type transporter transmembrane domain-containing protein</fullName>
    </recommendedName>
</protein>
<keyword evidence="4 5" id="KW-0472">Membrane</keyword>
<name>A0A2W2FVC0_9ACTN</name>
<keyword evidence="8" id="KW-1185">Reference proteome</keyword>
<comment type="subcellular location">
    <subcellularLocation>
        <location evidence="1">Membrane</location>
        <topology evidence="1">Multi-pass membrane protein</topology>
    </subcellularLocation>
</comment>
<organism evidence="7 8">
    <name type="scientific">Spongiactinospora gelatinilytica</name>
    <dbReference type="NCBI Taxonomy" id="2666298"/>
    <lineage>
        <taxon>Bacteria</taxon>
        <taxon>Bacillati</taxon>
        <taxon>Actinomycetota</taxon>
        <taxon>Actinomycetes</taxon>
        <taxon>Streptosporangiales</taxon>
        <taxon>Streptosporangiaceae</taxon>
        <taxon>Spongiactinospora</taxon>
    </lineage>
</organism>
<dbReference type="InterPro" id="IPR013525">
    <property type="entry name" value="ABC2_TM"/>
</dbReference>
<feature type="transmembrane region" description="Helical" evidence="5">
    <location>
        <begin position="36"/>
        <end position="54"/>
    </location>
</feature>
<sequence length="264" mass="27821">MRRALRILRWSVRLGLSDLGTVHTWRSWVFGWLTRVVAQVLFFGLSGLLAGGVADVRFMLIGSAAVIAVLEAMSIIVWAAADRHMGTAGLVVISPTGYFPAFAARGLYTVLTGTASSVVALAAGATILRVALSPAAILLAVPVIALGATSAYFFANAVAAIVVKAAGAHWFALNVSYLLIMICGGFVIPFDTLPYAVRTVMSAMPYTHALAALRAVLEPGMDLPLALAECGWEIAVTVAWAVVAKLVFDLAIRRERRLGGALLG</sequence>
<dbReference type="PANTHER" id="PTHR43229:SF2">
    <property type="entry name" value="NODULATION PROTEIN J"/>
    <property type="match status" value="1"/>
</dbReference>
<keyword evidence="2 5" id="KW-0812">Transmembrane</keyword>
<feature type="domain" description="ABC-2 type transporter transmembrane" evidence="6">
    <location>
        <begin position="23"/>
        <end position="216"/>
    </location>
</feature>
<evidence type="ECO:0000259" key="6">
    <source>
        <dbReference type="Pfam" id="PF01061"/>
    </source>
</evidence>
<evidence type="ECO:0000313" key="7">
    <source>
        <dbReference type="EMBL" id="PZG41436.1"/>
    </source>
</evidence>
<dbReference type="Pfam" id="PF01061">
    <property type="entry name" value="ABC2_membrane"/>
    <property type="match status" value="1"/>
</dbReference>
<evidence type="ECO:0000256" key="1">
    <source>
        <dbReference type="ARBA" id="ARBA00004141"/>
    </source>
</evidence>
<reference evidence="7 8" key="1">
    <citation type="submission" date="2018-01" db="EMBL/GenBank/DDBJ databases">
        <title>Draft genome sequence of Sphaerisporangium sp. 7K107.</title>
        <authorList>
            <person name="Sahin N."/>
            <person name="Saygin H."/>
            <person name="Ay H."/>
        </authorList>
    </citation>
    <scope>NUCLEOTIDE SEQUENCE [LARGE SCALE GENOMIC DNA]</scope>
    <source>
        <strain evidence="7 8">7K107</strain>
    </source>
</reference>
<feature type="transmembrane region" description="Helical" evidence="5">
    <location>
        <begin position="114"/>
        <end position="132"/>
    </location>
</feature>
<dbReference type="AlphaFoldDB" id="A0A2W2FVC0"/>
<evidence type="ECO:0000256" key="2">
    <source>
        <dbReference type="ARBA" id="ARBA00022692"/>
    </source>
</evidence>
<comment type="caution">
    <text evidence="7">The sequence shown here is derived from an EMBL/GenBank/DDBJ whole genome shotgun (WGS) entry which is preliminary data.</text>
</comment>
<evidence type="ECO:0000256" key="4">
    <source>
        <dbReference type="ARBA" id="ARBA00023136"/>
    </source>
</evidence>
<keyword evidence="3 5" id="KW-1133">Transmembrane helix</keyword>
<dbReference type="PANTHER" id="PTHR43229">
    <property type="entry name" value="NODULATION PROTEIN J"/>
    <property type="match status" value="1"/>
</dbReference>
<proteinExistence type="predicted"/>
<evidence type="ECO:0000256" key="3">
    <source>
        <dbReference type="ARBA" id="ARBA00022989"/>
    </source>
</evidence>
<accession>A0A2W2FVC0</accession>
<dbReference type="Proteomes" id="UP000248544">
    <property type="component" value="Unassembled WGS sequence"/>
</dbReference>
<feature type="transmembrane region" description="Helical" evidence="5">
    <location>
        <begin position="60"/>
        <end position="81"/>
    </location>
</feature>
<dbReference type="RefSeq" id="WP_111169189.1">
    <property type="nucleotide sequence ID" value="NZ_POUA01000172.1"/>
</dbReference>
<feature type="transmembrane region" description="Helical" evidence="5">
    <location>
        <begin position="168"/>
        <end position="188"/>
    </location>
</feature>
<dbReference type="InterPro" id="IPR051784">
    <property type="entry name" value="Nod_factor_ABC_transporter"/>
</dbReference>
<evidence type="ECO:0000313" key="8">
    <source>
        <dbReference type="Proteomes" id="UP000248544"/>
    </source>
</evidence>
<gene>
    <name evidence="7" type="ORF">C1I98_21245</name>
</gene>
<dbReference type="GO" id="GO:0016020">
    <property type="term" value="C:membrane"/>
    <property type="evidence" value="ECO:0007669"/>
    <property type="project" value="UniProtKB-SubCell"/>
</dbReference>
<feature type="transmembrane region" description="Helical" evidence="5">
    <location>
        <begin position="223"/>
        <end position="248"/>
    </location>
</feature>
<dbReference type="EMBL" id="POUA01000172">
    <property type="protein sequence ID" value="PZG41436.1"/>
    <property type="molecule type" value="Genomic_DNA"/>
</dbReference>
<feature type="transmembrane region" description="Helical" evidence="5">
    <location>
        <begin position="139"/>
        <end position="162"/>
    </location>
</feature>
<dbReference type="GO" id="GO:0140359">
    <property type="term" value="F:ABC-type transporter activity"/>
    <property type="evidence" value="ECO:0007669"/>
    <property type="project" value="InterPro"/>
</dbReference>